<reference evidence="1" key="1">
    <citation type="submission" date="2014-11" db="EMBL/GenBank/DDBJ databases">
        <authorList>
            <person name="Amaro Gonzalez C."/>
        </authorList>
    </citation>
    <scope>NUCLEOTIDE SEQUENCE</scope>
</reference>
<dbReference type="AlphaFoldDB" id="A0A0E9XU65"/>
<protein>
    <submittedName>
        <fullName evidence="1">Uncharacterized protein</fullName>
    </submittedName>
</protein>
<name>A0A0E9XU65_ANGAN</name>
<accession>A0A0E9XU65</accession>
<organism evidence="1">
    <name type="scientific">Anguilla anguilla</name>
    <name type="common">European freshwater eel</name>
    <name type="synonym">Muraena anguilla</name>
    <dbReference type="NCBI Taxonomy" id="7936"/>
    <lineage>
        <taxon>Eukaryota</taxon>
        <taxon>Metazoa</taxon>
        <taxon>Chordata</taxon>
        <taxon>Craniata</taxon>
        <taxon>Vertebrata</taxon>
        <taxon>Euteleostomi</taxon>
        <taxon>Actinopterygii</taxon>
        <taxon>Neopterygii</taxon>
        <taxon>Teleostei</taxon>
        <taxon>Anguilliformes</taxon>
        <taxon>Anguillidae</taxon>
        <taxon>Anguilla</taxon>
    </lineage>
</organism>
<dbReference type="EMBL" id="GBXM01002325">
    <property type="protein sequence ID" value="JAI06253.1"/>
    <property type="molecule type" value="Transcribed_RNA"/>
</dbReference>
<reference evidence="1" key="2">
    <citation type="journal article" date="2015" name="Fish Shellfish Immunol.">
        <title>Early steps in the European eel (Anguilla anguilla)-Vibrio vulnificus interaction in the gills: Role of the RtxA13 toxin.</title>
        <authorList>
            <person name="Callol A."/>
            <person name="Pajuelo D."/>
            <person name="Ebbesson L."/>
            <person name="Teles M."/>
            <person name="MacKenzie S."/>
            <person name="Amaro C."/>
        </authorList>
    </citation>
    <scope>NUCLEOTIDE SEQUENCE</scope>
</reference>
<proteinExistence type="predicted"/>
<sequence length="59" mass="6783">MSLVPHSLYDNVSFKNNSCNFFHFLERALADFSMAKKKEVAMTFVCFWLKALCTRLSSG</sequence>
<evidence type="ECO:0000313" key="1">
    <source>
        <dbReference type="EMBL" id="JAI06253.1"/>
    </source>
</evidence>